<sequence>MLAKLKIDLLMAGPYSYLIPPETEANTSFRKYLDESKWVIKKDIKISRFGTQIEKEGPMTEDRPQVLTSNLLKML</sequence>
<evidence type="ECO:0000313" key="1">
    <source>
        <dbReference type="EMBL" id="GMG47093.1"/>
    </source>
</evidence>
<protein>
    <submittedName>
        <fullName evidence="1">Unnamed protein product</fullName>
    </submittedName>
</protein>
<proteinExistence type="predicted"/>
<dbReference type="AlphaFoldDB" id="A0A9W7DIE2"/>
<organism evidence="1 2">
    <name type="scientific">Ambrosiozyma monospora</name>
    <name type="common">Yeast</name>
    <name type="synonym">Endomycopsis monosporus</name>
    <dbReference type="NCBI Taxonomy" id="43982"/>
    <lineage>
        <taxon>Eukaryota</taxon>
        <taxon>Fungi</taxon>
        <taxon>Dikarya</taxon>
        <taxon>Ascomycota</taxon>
        <taxon>Saccharomycotina</taxon>
        <taxon>Pichiomycetes</taxon>
        <taxon>Pichiales</taxon>
        <taxon>Pichiaceae</taxon>
        <taxon>Ambrosiozyma</taxon>
    </lineage>
</organism>
<dbReference type="Proteomes" id="UP001165063">
    <property type="component" value="Unassembled WGS sequence"/>
</dbReference>
<accession>A0A9W7DIE2</accession>
<dbReference type="EMBL" id="BSXU01004733">
    <property type="protein sequence ID" value="GMG47093.1"/>
    <property type="molecule type" value="Genomic_DNA"/>
</dbReference>
<evidence type="ECO:0000313" key="2">
    <source>
        <dbReference type="Proteomes" id="UP001165063"/>
    </source>
</evidence>
<reference evidence="1" key="1">
    <citation type="submission" date="2023-04" db="EMBL/GenBank/DDBJ databases">
        <title>Ambrosiozyma monospora NBRC 1965.</title>
        <authorList>
            <person name="Ichikawa N."/>
            <person name="Sato H."/>
            <person name="Tonouchi N."/>
        </authorList>
    </citation>
    <scope>NUCLEOTIDE SEQUENCE</scope>
    <source>
        <strain evidence="1">NBRC 1965</strain>
    </source>
</reference>
<comment type="caution">
    <text evidence="1">The sequence shown here is derived from an EMBL/GenBank/DDBJ whole genome shotgun (WGS) entry which is preliminary data.</text>
</comment>
<gene>
    <name evidence="1" type="ORF">Amon01_000693900</name>
</gene>
<name>A0A9W7DIE2_AMBMO</name>
<keyword evidence="2" id="KW-1185">Reference proteome</keyword>